<dbReference type="PROSITE" id="PS00211">
    <property type="entry name" value="ABC_TRANSPORTER_1"/>
    <property type="match status" value="1"/>
</dbReference>
<feature type="region of interest" description="Disordered" evidence="2">
    <location>
        <begin position="1"/>
        <end position="43"/>
    </location>
</feature>
<dbReference type="GO" id="GO:0016887">
    <property type="term" value="F:ATP hydrolysis activity"/>
    <property type="evidence" value="ECO:0007669"/>
    <property type="project" value="InterPro"/>
</dbReference>
<dbReference type="Proteomes" id="UP000652761">
    <property type="component" value="Unassembled WGS sequence"/>
</dbReference>
<comment type="caution">
    <text evidence="4">The sequence shown here is derived from an EMBL/GenBank/DDBJ whole genome shotgun (WGS) entry which is preliminary data.</text>
</comment>
<dbReference type="InterPro" id="IPR027417">
    <property type="entry name" value="P-loop_NTPase"/>
</dbReference>
<dbReference type="InterPro" id="IPR003439">
    <property type="entry name" value="ABC_transporter-like_ATP-bd"/>
</dbReference>
<keyword evidence="5" id="KW-1185">Reference proteome</keyword>
<gene>
    <name evidence="4" type="ORF">Taro_032228</name>
</gene>
<accession>A0A843W5I1</accession>
<evidence type="ECO:0000256" key="2">
    <source>
        <dbReference type="SAM" id="MobiDB-lite"/>
    </source>
</evidence>
<sequence length="215" mass="23317">MVGRDLRRWRRREGQDRTGQIGSYPVVGGVANRGRRRPARNSRRAVVSVSSTATTYLLLRSRADVHAARTVAENVRYGPALRGKKLTDGEVAGLLTLADLDPSLAGKSASELSVGQAQRVALARTLANDPEVVLLDEPTSALDPISTQNIEDAIMRLKKARGLTIVMVSHSVKQIQRIADVACLVVGGEVVEVLEPCHLSRANHPTARRFLELSS</sequence>
<dbReference type="Gene3D" id="3.40.50.300">
    <property type="entry name" value="P-loop containing nucleotide triphosphate hydrolases"/>
    <property type="match status" value="1"/>
</dbReference>
<dbReference type="InterPro" id="IPR017871">
    <property type="entry name" value="ABC_transporter-like_CS"/>
</dbReference>
<keyword evidence="1" id="KW-0813">Transport</keyword>
<dbReference type="OrthoDB" id="6593433at2759"/>
<evidence type="ECO:0000259" key="3">
    <source>
        <dbReference type="PROSITE" id="PS50893"/>
    </source>
</evidence>
<dbReference type="EMBL" id="NMUH01002359">
    <property type="protein sequence ID" value="MQL99503.1"/>
    <property type="molecule type" value="Genomic_DNA"/>
</dbReference>
<evidence type="ECO:0000256" key="1">
    <source>
        <dbReference type="ARBA" id="ARBA00022448"/>
    </source>
</evidence>
<dbReference type="AlphaFoldDB" id="A0A843W5I1"/>
<evidence type="ECO:0000313" key="5">
    <source>
        <dbReference type="Proteomes" id="UP000652761"/>
    </source>
</evidence>
<reference evidence="4" key="1">
    <citation type="submission" date="2017-07" db="EMBL/GenBank/DDBJ databases">
        <title>Taro Niue Genome Assembly and Annotation.</title>
        <authorList>
            <person name="Atibalentja N."/>
            <person name="Keating K."/>
            <person name="Fields C.J."/>
        </authorList>
    </citation>
    <scope>NUCLEOTIDE SEQUENCE</scope>
    <source>
        <strain evidence="4">Niue_2</strain>
        <tissue evidence="4">Leaf</tissue>
    </source>
</reference>
<dbReference type="PROSITE" id="PS50893">
    <property type="entry name" value="ABC_TRANSPORTER_2"/>
    <property type="match status" value="1"/>
</dbReference>
<dbReference type="PANTHER" id="PTHR43423">
    <property type="entry name" value="ABC TRANSPORTER I FAMILY MEMBER 17"/>
    <property type="match status" value="1"/>
</dbReference>
<organism evidence="4 5">
    <name type="scientific">Colocasia esculenta</name>
    <name type="common">Wild taro</name>
    <name type="synonym">Arum esculentum</name>
    <dbReference type="NCBI Taxonomy" id="4460"/>
    <lineage>
        <taxon>Eukaryota</taxon>
        <taxon>Viridiplantae</taxon>
        <taxon>Streptophyta</taxon>
        <taxon>Embryophyta</taxon>
        <taxon>Tracheophyta</taxon>
        <taxon>Spermatophyta</taxon>
        <taxon>Magnoliopsida</taxon>
        <taxon>Liliopsida</taxon>
        <taxon>Araceae</taxon>
        <taxon>Aroideae</taxon>
        <taxon>Colocasieae</taxon>
        <taxon>Colocasia</taxon>
    </lineage>
</organism>
<protein>
    <recommendedName>
        <fullName evidence="3">ABC transporter domain-containing protein</fullName>
    </recommendedName>
</protein>
<name>A0A843W5I1_COLES</name>
<feature type="compositionally biased region" description="Basic residues" evidence="2">
    <location>
        <begin position="33"/>
        <end position="43"/>
    </location>
</feature>
<dbReference type="GO" id="GO:0005524">
    <property type="term" value="F:ATP binding"/>
    <property type="evidence" value="ECO:0007669"/>
    <property type="project" value="InterPro"/>
</dbReference>
<feature type="domain" description="ABC transporter" evidence="3">
    <location>
        <begin position="1"/>
        <end position="212"/>
    </location>
</feature>
<dbReference type="PANTHER" id="PTHR43423:SF1">
    <property type="entry name" value="ABC TRANSPORTER I FAMILY MEMBER 17"/>
    <property type="match status" value="1"/>
</dbReference>
<feature type="compositionally biased region" description="Basic and acidic residues" evidence="2">
    <location>
        <begin position="1"/>
        <end position="16"/>
    </location>
</feature>
<evidence type="ECO:0000313" key="4">
    <source>
        <dbReference type="EMBL" id="MQL99503.1"/>
    </source>
</evidence>
<proteinExistence type="predicted"/>
<dbReference type="SUPFAM" id="SSF52540">
    <property type="entry name" value="P-loop containing nucleoside triphosphate hydrolases"/>
    <property type="match status" value="1"/>
</dbReference>
<dbReference type="Pfam" id="PF00005">
    <property type="entry name" value="ABC_tran"/>
    <property type="match status" value="1"/>
</dbReference>